<dbReference type="Proteomes" id="UP000774804">
    <property type="component" value="Unassembled WGS sequence"/>
</dbReference>
<evidence type="ECO:0000313" key="6">
    <source>
        <dbReference type="EMBL" id="KAG3222453.1"/>
    </source>
</evidence>
<dbReference type="Proteomes" id="UP000736787">
    <property type="component" value="Unassembled WGS sequence"/>
</dbReference>
<sequence length="78" mass="8987">MFLMARRLSTKLSRPLQHAKVTNEPKTATSQQDTTAKPAEDTETNPWSHFAAFNSMEDYVDVTLIQYNKQEDDQDKKP</sequence>
<dbReference type="EMBL" id="RCML01000139">
    <property type="protein sequence ID" value="KAG2989164.1"/>
    <property type="molecule type" value="Genomic_DNA"/>
</dbReference>
<keyword evidence="8" id="KW-1185">Reference proteome</keyword>
<dbReference type="EMBL" id="RCMK01000145">
    <property type="protein sequence ID" value="KAG2946941.1"/>
    <property type="molecule type" value="Genomic_DNA"/>
</dbReference>
<accession>A0A329SWG7</accession>
<dbReference type="OrthoDB" id="97188at2759"/>
<evidence type="ECO:0000313" key="7">
    <source>
        <dbReference type="EMBL" id="RAW40791.1"/>
    </source>
</evidence>
<dbReference type="AlphaFoldDB" id="A0A329SWG7"/>
<dbReference type="EMBL" id="RCMV01000180">
    <property type="protein sequence ID" value="KAG3222453.1"/>
    <property type="molecule type" value="Genomic_DNA"/>
</dbReference>
<comment type="caution">
    <text evidence="7">The sequence shown here is derived from an EMBL/GenBank/DDBJ whole genome shotgun (WGS) entry which is preliminary data.</text>
</comment>
<evidence type="ECO:0000313" key="8">
    <source>
        <dbReference type="Proteomes" id="UP000251314"/>
    </source>
</evidence>
<organism evidence="7 8">
    <name type="scientific">Phytophthora cactorum</name>
    <dbReference type="NCBI Taxonomy" id="29920"/>
    <lineage>
        <taxon>Eukaryota</taxon>
        <taxon>Sar</taxon>
        <taxon>Stramenopiles</taxon>
        <taxon>Oomycota</taxon>
        <taxon>Peronosporomycetes</taxon>
        <taxon>Peronosporales</taxon>
        <taxon>Peronosporaceae</taxon>
        <taxon>Phytophthora</taxon>
    </lineage>
</organism>
<dbReference type="EMBL" id="RCMG01000106">
    <property type="protein sequence ID" value="KAG2863347.1"/>
    <property type="molecule type" value="Genomic_DNA"/>
</dbReference>
<name>A0A329SWG7_9STRA</name>
<feature type="region of interest" description="Disordered" evidence="1">
    <location>
        <begin position="1"/>
        <end position="45"/>
    </location>
</feature>
<dbReference type="EMBL" id="MJFZ01000042">
    <property type="protein sequence ID" value="RAW40791.1"/>
    <property type="molecule type" value="Genomic_DNA"/>
</dbReference>
<dbReference type="Proteomes" id="UP000697107">
    <property type="component" value="Unassembled WGS sequence"/>
</dbReference>
<reference evidence="7 8" key="1">
    <citation type="submission" date="2018-01" db="EMBL/GenBank/DDBJ databases">
        <title>Draft genome of the strawberry crown rot pathogen Phytophthora cactorum.</title>
        <authorList>
            <person name="Armitage A.D."/>
            <person name="Lysoe E."/>
            <person name="Nellist C.F."/>
            <person name="Harrison R.J."/>
            <person name="Brurberg M.B."/>
        </authorList>
    </citation>
    <scope>NUCLEOTIDE SEQUENCE [LARGE SCALE GENOMIC DNA]</scope>
    <source>
        <strain evidence="7 8">10300</strain>
    </source>
</reference>
<proteinExistence type="predicted"/>
<evidence type="ECO:0000313" key="3">
    <source>
        <dbReference type="EMBL" id="KAG2939061.1"/>
    </source>
</evidence>
<dbReference type="Proteomes" id="UP000251314">
    <property type="component" value="Unassembled WGS sequence"/>
</dbReference>
<feature type="compositionally biased region" description="Polar residues" evidence="1">
    <location>
        <begin position="24"/>
        <end position="35"/>
    </location>
</feature>
<evidence type="ECO:0000313" key="2">
    <source>
        <dbReference type="EMBL" id="KAG2863347.1"/>
    </source>
</evidence>
<evidence type="ECO:0000313" key="4">
    <source>
        <dbReference type="EMBL" id="KAG2946941.1"/>
    </source>
</evidence>
<dbReference type="EMBL" id="RCMI01000054">
    <property type="protein sequence ID" value="KAG2939061.1"/>
    <property type="molecule type" value="Genomic_DNA"/>
</dbReference>
<dbReference type="VEuPathDB" id="FungiDB:PC110_g3052"/>
<protein>
    <submittedName>
        <fullName evidence="7">Uncharacterized protein</fullName>
    </submittedName>
</protein>
<gene>
    <name evidence="7" type="ORF">PC110_g3052</name>
    <name evidence="2" type="ORF">PC113_g5513</name>
    <name evidence="3" type="ORF">PC115_g3320</name>
    <name evidence="4" type="ORF">PC117_g7215</name>
    <name evidence="5" type="ORF">PC118_g6324</name>
    <name evidence="6" type="ORF">PC129_g6849</name>
</gene>
<reference evidence="2" key="2">
    <citation type="submission" date="2018-10" db="EMBL/GenBank/DDBJ databases">
        <title>Effector identification in a new, highly contiguous assembly of the strawberry crown rot pathogen Phytophthora cactorum.</title>
        <authorList>
            <person name="Armitage A.D."/>
            <person name="Nellist C.F."/>
            <person name="Bates H."/>
            <person name="Vickerstaff R.J."/>
            <person name="Harrison R.J."/>
        </authorList>
    </citation>
    <scope>NUCLEOTIDE SEQUENCE</scope>
    <source>
        <strain evidence="2">15-7</strain>
        <strain evidence="3">4032</strain>
        <strain evidence="4">4040</strain>
        <strain evidence="5">P415</strain>
        <strain evidence="6">P421</strain>
    </source>
</reference>
<dbReference type="Proteomes" id="UP000735874">
    <property type="component" value="Unassembled WGS sequence"/>
</dbReference>
<dbReference type="Proteomes" id="UP000760860">
    <property type="component" value="Unassembled WGS sequence"/>
</dbReference>
<evidence type="ECO:0000313" key="5">
    <source>
        <dbReference type="EMBL" id="KAG2989164.1"/>
    </source>
</evidence>
<evidence type="ECO:0000256" key="1">
    <source>
        <dbReference type="SAM" id="MobiDB-lite"/>
    </source>
</evidence>